<dbReference type="EMBL" id="JBHFFA010000001">
    <property type="protein sequence ID" value="KAL2651504.1"/>
    <property type="molecule type" value="Genomic_DNA"/>
</dbReference>
<comment type="caution">
    <text evidence="2">The sequence shown here is derived from an EMBL/GenBank/DDBJ whole genome shotgun (WGS) entry which is preliminary data.</text>
</comment>
<sequence length="277" mass="30459">MQVRSHPALNKERLATESTNRSCVSHSSRIMARALGLRKGGPGHYAFPQTRGAAAAPARHFYTRFLLSEFHRGNSRPRSAHRIAPSSRNSQISNRQGAAKSDGSRVRGLGIPCSTHDSAANTLFVLGFARAHTNQRRRWSLERPHSSGLAQKGIAGIGSLWRMRLPTRKQGFACLLPNWWGKQIRVAAQRSCRFKVTMIPCGGGVDSRASSHAFAWLGVVPFHVTDPRPALSSFHRVSPHSVFAPVDPCQARELSATFSFSKWRGGIPRYAGFGSKL</sequence>
<dbReference type="Proteomes" id="UP001605036">
    <property type="component" value="Unassembled WGS sequence"/>
</dbReference>
<proteinExistence type="predicted"/>
<protein>
    <submittedName>
        <fullName evidence="2">Uncharacterized protein</fullName>
    </submittedName>
</protein>
<accession>A0ABD1ZMP9</accession>
<keyword evidence="3" id="KW-1185">Reference proteome</keyword>
<feature type="region of interest" description="Disordered" evidence="1">
    <location>
        <begin position="1"/>
        <end position="21"/>
    </location>
</feature>
<reference evidence="2 3" key="1">
    <citation type="submission" date="2024-09" db="EMBL/GenBank/DDBJ databases">
        <title>Chromosome-scale assembly of Riccia fluitans.</title>
        <authorList>
            <person name="Paukszto L."/>
            <person name="Sawicki J."/>
            <person name="Karawczyk K."/>
            <person name="Piernik-Szablinska J."/>
            <person name="Szczecinska M."/>
            <person name="Mazdziarz M."/>
        </authorList>
    </citation>
    <scope>NUCLEOTIDE SEQUENCE [LARGE SCALE GENOMIC DNA]</scope>
    <source>
        <strain evidence="2">Rf_01</strain>
        <tissue evidence="2">Aerial parts of the thallus</tissue>
    </source>
</reference>
<evidence type="ECO:0000313" key="2">
    <source>
        <dbReference type="EMBL" id="KAL2651504.1"/>
    </source>
</evidence>
<organism evidence="2 3">
    <name type="scientific">Riccia fluitans</name>
    <dbReference type="NCBI Taxonomy" id="41844"/>
    <lineage>
        <taxon>Eukaryota</taxon>
        <taxon>Viridiplantae</taxon>
        <taxon>Streptophyta</taxon>
        <taxon>Embryophyta</taxon>
        <taxon>Marchantiophyta</taxon>
        <taxon>Marchantiopsida</taxon>
        <taxon>Marchantiidae</taxon>
        <taxon>Marchantiales</taxon>
        <taxon>Ricciaceae</taxon>
        <taxon>Riccia</taxon>
    </lineage>
</organism>
<gene>
    <name evidence="2" type="ORF">R1flu_019632</name>
</gene>
<feature type="compositionally biased region" description="Polar residues" evidence="1">
    <location>
        <begin position="86"/>
        <end position="96"/>
    </location>
</feature>
<dbReference type="AlphaFoldDB" id="A0ABD1ZMP9"/>
<evidence type="ECO:0000256" key="1">
    <source>
        <dbReference type="SAM" id="MobiDB-lite"/>
    </source>
</evidence>
<name>A0ABD1ZMP9_9MARC</name>
<evidence type="ECO:0000313" key="3">
    <source>
        <dbReference type="Proteomes" id="UP001605036"/>
    </source>
</evidence>
<feature type="region of interest" description="Disordered" evidence="1">
    <location>
        <begin position="73"/>
        <end position="105"/>
    </location>
</feature>